<protein>
    <recommendedName>
        <fullName evidence="3">YknX-like C-terminal permuted SH3-like domain-containing protein</fullName>
    </recommendedName>
</protein>
<accession>A0A0G0TVU1</accession>
<proteinExistence type="predicted"/>
<evidence type="ECO:0000313" key="4">
    <source>
        <dbReference type="EMBL" id="KKR51160.1"/>
    </source>
</evidence>
<dbReference type="PANTHER" id="PTHR30097:SF4">
    <property type="entry name" value="SLR6042 PROTEIN"/>
    <property type="match status" value="1"/>
</dbReference>
<feature type="domain" description="YknX-like C-terminal permuted SH3-like" evidence="3">
    <location>
        <begin position="427"/>
        <end position="489"/>
    </location>
</feature>
<dbReference type="Pfam" id="PF25989">
    <property type="entry name" value="YknX_C"/>
    <property type="match status" value="1"/>
</dbReference>
<gene>
    <name evidence="4" type="ORF">UT84_C0002G0021</name>
</gene>
<organism evidence="4 5">
    <name type="scientific">Candidatus Curtissbacteria bacterium GW2011_GWA1_40_16</name>
    <dbReference type="NCBI Taxonomy" id="1618405"/>
    <lineage>
        <taxon>Bacteria</taxon>
        <taxon>Candidatus Curtissiibacteriota</taxon>
    </lineage>
</organism>
<evidence type="ECO:0000256" key="1">
    <source>
        <dbReference type="ARBA" id="ARBA00022448"/>
    </source>
</evidence>
<keyword evidence="2" id="KW-0175">Coiled coil</keyword>
<dbReference type="GO" id="GO:0015679">
    <property type="term" value="P:plasma membrane copper ion transport"/>
    <property type="evidence" value="ECO:0007669"/>
    <property type="project" value="TreeGrafter"/>
</dbReference>
<dbReference type="InterPro" id="IPR051909">
    <property type="entry name" value="MFP_Cation_Efflux"/>
</dbReference>
<dbReference type="Gene3D" id="2.40.50.100">
    <property type="match status" value="1"/>
</dbReference>
<dbReference type="GO" id="GO:0060003">
    <property type="term" value="P:copper ion export"/>
    <property type="evidence" value="ECO:0007669"/>
    <property type="project" value="TreeGrafter"/>
</dbReference>
<dbReference type="AlphaFoldDB" id="A0A0G0TVU1"/>
<reference evidence="4 5" key="1">
    <citation type="journal article" date="2015" name="Nature">
        <title>rRNA introns, odd ribosomes, and small enigmatic genomes across a large radiation of phyla.</title>
        <authorList>
            <person name="Brown C.T."/>
            <person name="Hug L.A."/>
            <person name="Thomas B.C."/>
            <person name="Sharon I."/>
            <person name="Castelle C.J."/>
            <person name="Singh A."/>
            <person name="Wilkins M.J."/>
            <person name="Williams K.H."/>
            <person name="Banfield J.F."/>
        </authorList>
    </citation>
    <scope>NUCLEOTIDE SEQUENCE [LARGE SCALE GENOMIC DNA]</scope>
</reference>
<feature type="coiled-coil region" evidence="2">
    <location>
        <begin position="232"/>
        <end position="286"/>
    </location>
</feature>
<dbReference type="GO" id="GO:0030313">
    <property type="term" value="C:cell envelope"/>
    <property type="evidence" value="ECO:0007669"/>
    <property type="project" value="TreeGrafter"/>
</dbReference>
<dbReference type="Gene3D" id="2.40.420.20">
    <property type="match status" value="1"/>
</dbReference>
<dbReference type="Proteomes" id="UP000034531">
    <property type="component" value="Unassembled WGS sequence"/>
</dbReference>
<dbReference type="EMBL" id="LBYI01000002">
    <property type="protein sequence ID" value="KKR51160.1"/>
    <property type="molecule type" value="Genomic_DNA"/>
</dbReference>
<name>A0A0G0TVU1_9BACT</name>
<dbReference type="PANTHER" id="PTHR30097">
    <property type="entry name" value="CATION EFFLUX SYSTEM PROTEIN CUSB"/>
    <property type="match status" value="1"/>
</dbReference>
<evidence type="ECO:0000256" key="2">
    <source>
        <dbReference type="SAM" id="Coils"/>
    </source>
</evidence>
<evidence type="ECO:0000259" key="3">
    <source>
        <dbReference type="Pfam" id="PF25989"/>
    </source>
</evidence>
<evidence type="ECO:0000313" key="5">
    <source>
        <dbReference type="Proteomes" id="UP000034531"/>
    </source>
</evidence>
<dbReference type="InterPro" id="IPR058637">
    <property type="entry name" value="YknX-like_C"/>
</dbReference>
<sequence>MKKKARSAASFFRQIKNGSASIKVKSKKIYTNIISKVEGRPVQSFLLTLLLLLGLIVLGNLITKPKTAEEEKAKEPIAVDTYSIGSAPRITVPAQVEKDGVIQITAQTAGIVNKINVVDGQQVKKGQPLISLSSNYQGANAASVQRQLAGVQAQNAKVVFDAQQEIISKQREIAQESATNSDDLRSISEKSIDETKSLISLNDSILTSLDTNLTELETTNVGGANDAAILQTKQLKSQFQAANNQAKSALRNTEFASNEDNAPARLSDLQRDLTNKQLDLQEKTSKLNLDAANLQVRLAHISESLFFPTSPFKGTVEKVHVRQAQQVTPGTLLVTISSLGKSQTAVAYVPLNTAGSISKLDLSYLTIEKQKFEVTPIYVSKEAVQGQLYAIIFPIPQEAQSLLTDKGFVDVEIPIGYSYTSASVPYIPLDSVHQTQDTAIVFVIAGGKAEAKTVTLGQVQGNFIEITSGLNQNDTVIISRNIVSGDSVKPKVL</sequence>
<keyword evidence="1" id="KW-0813">Transport</keyword>
<dbReference type="SUPFAM" id="SSF111369">
    <property type="entry name" value="HlyD-like secretion proteins"/>
    <property type="match status" value="1"/>
</dbReference>
<comment type="caution">
    <text evidence="4">The sequence shown here is derived from an EMBL/GenBank/DDBJ whole genome shotgun (WGS) entry which is preliminary data.</text>
</comment>